<reference evidence="4" key="1">
    <citation type="submission" date="2006-10" db="EMBL/GenBank/DDBJ databases">
        <authorList>
            <person name="Amadeo P."/>
            <person name="Zhao Q."/>
            <person name="Wortman J."/>
            <person name="Fraser-Liggett C."/>
            <person name="Carlton J."/>
        </authorList>
    </citation>
    <scope>NUCLEOTIDE SEQUENCE</scope>
    <source>
        <strain evidence="4">G3</strain>
    </source>
</reference>
<name>A2DMS4_TRIV3</name>
<evidence type="ECO:0000256" key="2">
    <source>
        <dbReference type="ARBA" id="ARBA00022737"/>
    </source>
</evidence>
<organism evidence="4 5">
    <name type="scientific">Trichomonas vaginalis (strain ATCC PRA-98 / G3)</name>
    <dbReference type="NCBI Taxonomy" id="412133"/>
    <lineage>
        <taxon>Eukaryota</taxon>
        <taxon>Metamonada</taxon>
        <taxon>Parabasalia</taxon>
        <taxon>Trichomonadida</taxon>
        <taxon>Trichomonadidae</taxon>
        <taxon>Trichomonas</taxon>
    </lineage>
</organism>
<dbReference type="InParanoid" id="A2DMS4"/>
<dbReference type="InterPro" id="IPR003439">
    <property type="entry name" value="ABC_transporter-like_ATP-bd"/>
</dbReference>
<dbReference type="AlphaFoldDB" id="A2DMS4"/>
<evidence type="ECO:0000313" key="5">
    <source>
        <dbReference type="Proteomes" id="UP000001542"/>
    </source>
</evidence>
<dbReference type="KEGG" id="tva:5463801"/>
<evidence type="ECO:0000313" key="4">
    <source>
        <dbReference type="EMBL" id="EAY18295.1"/>
    </source>
</evidence>
<accession>A2DMS4</accession>
<feature type="domain" description="ABC transporter" evidence="3">
    <location>
        <begin position="59"/>
        <end position="143"/>
    </location>
</feature>
<dbReference type="GO" id="GO:0005524">
    <property type="term" value="F:ATP binding"/>
    <property type="evidence" value="ECO:0007669"/>
    <property type="project" value="InterPro"/>
</dbReference>
<dbReference type="GO" id="GO:0140359">
    <property type="term" value="F:ABC-type transporter activity"/>
    <property type="evidence" value="ECO:0007669"/>
    <property type="project" value="InterPro"/>
</dbReference>
<evidence type="ECO:0000256" key="1">
    <source>
        <dbReference type="ARBA" id="ARBA00022448"/>
    </source>
</evidence>
<keyword evidence="1" id="KW-0813">Transport</keyword>
<dbReference type="InterPro" id="IPR026082">
    <property type="entry name" value="ABCA"/>
</dbReference>
<dbReference type="SUPFAM" id="SSF52540">
    <property type="entry name" value="P-loop containing nucleoside triphosphate hydrolases"/>
    <property type="match status" value="1"/>
</dbReference>
<sequence>MPKEWGLPPIGFRNMFSPKAWKRLFHKSKDFVSDETQPFLSVKNLVKTYNTHRIVKAVNGVDFDIQKGEIILLIGPNGSGKSTLLQSLTGALTTDSGSVSIFGNEASFLDLQKCTGYCYQNNVFFDNLTVRKHLEFFARLRSVKKEQMKD</sequence>
<protein>
    <recommendedName>
        <fullName evidence="3">ABC transporter domain-containing protein</fullName>
    </recommendedName>
</protein>
<keyword evidence="5" id="KW-1185">Reference proteome</keyword>
<dbReference type="VEuPathDB" id="TrichDB:TVAGG3_0059280"/>
<dbReference type="PANTHER" id="PTHR19229">
    <property type="entry name" value="ATP-BINDING CASSETTE TRANSPORTER SUBFAMILY A ABCA"/>
    <property type="match status" value="1"/>
</dbReference>
<dbReference type="eggNOG" id="KOG0059">
    <property type="taxonomic scope" value="Eukaryota"/>
</dbReference>
<dbReference type="Gene3D" id="3.40.50.300">
    <property type="entry name" value="P-loop containing nucleotide triphosphate hydrolases"/>
    <property type="match status" value="1"/>
</dbReference>
<dbReference type="STRING" id="5722.A2DMS4"/>
<gene>
    <name evidence="4" type="ORF">TVAG_254070</name>
</gene>
<evidence type="ECO:0000259" key="3">
    <source>
        <dbReference type="Pfam" id="PF00005"/>
    </source>
</evidence>
<dbReference type="EMBL" id="DS113220">
    <property type="protein sequence ID" value="EAY18295.1"/>
    <property type="molecule type" value="Genomic_DNA"/>
</dbReference>
<proteinExistence type="predicted"/>
<dbReference type="Pfam" id="PF00005">
    <property type="entry name" value="ABC_tran"/>
    <property type="match status" value="1"/>
</dbReference>
<keyword evidence="2" id="KW-0677">Repeat</keyword>
<dbReference type="PANTHER" id="PTHR19229:SF36">
    <property type="entry name" value="ATP-BINDING CASSETTE SUB-FAMILY A MEMBER 2"/>
    <property type="match status" value="1"/>
</dbReference>
<dbReference type="GO" id="GO:0016887">
    <property type="term" value="F:ATP hydrolysis activity"/>
    <property type="evidence" value="ECO:0007669"/>
    <property type="project" value="InterPro"/>
</dbReference>
<reference evidence="4" key="2">
    <citation type="journal article" date="2007" name="Science">
        <title>Draft genome sequence of the sexually transmitted pathogen Trichomonas vaginalis.</title>
        <authorList>
            <person name="Carlton J.M."/>
            <person name="Hirt R.P."/>
            <person name="Silva J.C."/>
            <person name="Delcher A.L."/>
            <person name="Schatz M."/>
            <person name="Zhao Q."/>
            <person name="Wortman J.R."/>
            <person name="Bidwell S.L."/>
            <person name="Alsmark U.C.M."/>
            <person name="Besteiro S."/>
            <person name="Sicheritz-Ponten T."/>
            <person name="Noel C.J."/>
            <person name="Dacks J.B."/>
            <person name="Foster P.G."/>
            <person name="Simillion C."/>
            <person name="Van de Peer Y."/>
            <person name="Miranda-Saavedra D."/>
            <person name="Barton G.J."/>
            <person name="Westrop G.D."/>
            <person name="Mueller S."/>
            <person name="Dessi D."/>
            <person name="Fiori P.L."/>
            <person name="Ren Q."/>
            <person name="Paulsen I."/>
            <person name="Zhang H."/>
            <person name="Bastida-Corcuera F.D."/>
            <person name="Simoes-Barbosa A."/>
            <person name="Brown M.T."/>
            <person name="Hayes R.D."/>
            <person name="Mukherjee M."/>
            <person name="Okumura C.Y."/>
            <person name="Schneider R."/>
            <person name="Smith A.J."/>
            <person name="Vanacova S."/>
            <person name="Villalvazo M."/>
            <person name="Haas B.J."/>
            <person name="Pertea M."/>
            <person name="Feldblyum T.V."/>
            <person name="Utterback T.R."/>
            <person name="Shu C.L."/>
            <person name="Osoegawa K."/>
            <person name="de Jong P.J."/>
            <person name="Hrdy I."/>
            <person name="Horvathova L."/>
            <person name="Zubacova Z."/>
            <person name="Dolezal P."/>
            <person name="Malik S.B."/>
            <person name="Logsdon J.M. Jr."/>
            <person name="Henze K."/>
            <person name="Gupta A."/>
            <person name="Wang C.C."/>
            <person name="Dunne R.L."/>
            <person name="Upcroft J.A."/>
            <person name="Upcroft P."/>
            <person name="White O."/>
            <person name="Salzberg S.L."/>
            <person name="Tang P."/>
            <person name="Chiu C.-H."/>
            <person name="Lee Y.-S."/>
            <person name="Embley T.M."/>
            <person name="Coombs G.H."/>
            <person name="Mottram J.C."/>
            <person name="Tachezy J."/>
            <person name="Fraser-Liggett C.M."/>
            <person name="Johnson P.J."/>
        </authorList>
    </citation>
    <scope>NUCLEOTIDE SEQUENCE [LARGE SCALE GENOMIC DNA]</scope>
    <source>
        <strain evidence="4">G3</strain>
    </source>
</reference>
<dbReference type="OrthoDB" id="6512918at2759"/>
<dbReference type="GO" id="GO:0016020">
    <property type="term" value="C:membrane"/>
    <property type="evidence" value="ECO:0007669"/>
    <property type="project" value="InterPro"/>
</dbReference>
<dbReference type="InterPro" id="IPR027417">
    <property type="entry name" value="P-loop_NTPase"/>
</dbReference>
<dbReference type="RefSeq" id="XP_001579281.1">
    <property type="nucleotide sequence ID" value="XM_001579231.1"/>
</dbReference>
<dbReference type="Proteomes" id="UP000001542">
    <property type="component" value="Unassembled WGS sequence"/>
</dbReference>